<protein>
    <submittedName>
        <fullName evidence="1">Uncharacterized protein</fullName>
    </submittedName>
</protein>
<keyword evidence="2" id="KW-1185">Reference proteome</keyword>
<proteinExistence type="predicted"/>
<sequence length="53" mass="5656">MALVARAAMALFGGAEHGVHCTIPCSTSLRSMDRSFLLRDTARVFCVTSSPRG</sequence>
<name>A0A6M1LEV5_9PROT</name>
<dbReference type="RefSeq" id="WP_164692697.1">
    <property type="nucleotide sequence ID" value="NZ_JAAIKB010000001.1"/>
</dbReference>
<dbReference type="Proteomes" id="UP000475385">
    <property type="component" value="Unassembled WGS sequence"/>
</dbReference>
<evidence type="ECO:0000313" key="1">
    <source>
        <dbReference type="EMBL" id="NGM18826.1"/>
    </source>
</evidence>
<organism evidence="1 2">
    <name type="scientific">Falsiroseomonas algicola</name>
    <dbReference type="NCBI Taxonomy" id="2716930"/>
    <lineage>
        <taxon>Bacteria</taxon>
        <taxon>Pseudomonadati</taxon>
        <taxon>Pseudomonadota</taxon>
        <taxon>Alphaproteobacteria</taxon>
        <taxon>Acetobacterales</taxon>
        <taxon>Roseomonadaceae</taxon>
        <taxon>Falsiroseomonas</taxon>
    </lineage>
</organism>
<dbReference type="EMBL" id="JAAIKB010000001">
    <property type="protein sequence ID" value="NGM18826.1"/>
    <property type="molecule type" value="Genomic_DNA"/>
</dbReference>
<accession>A0A6M1LEV5</accession>
<reference evidence="1 2" key="1">
    <citation type="submission" date="2020-03" db="EMBL/GenBank/DDBJ databases">
        <title>Roseomonas stagni sp. nov., isolated from pond water in Japan.</title>
        <authorList>
            <person name="Furuhata K."/>
            <person name="Miyamoto H."/>
            <person name="Goto K."/>
        </authorList>
    </citation>
    <scope>NUCLEOTIDE SEQUENCE [LARGE SCALE GENOMIC DNA]</scope>
    <source>
        <strain evidence="1 2">PeD5</strain>
    </source>
</reference>
<dbReference type="AlphaFoldDB" id="A0A6M1LEV5"/>
<comment type="caution">
    <text evidence="1">The sequence shown here is derived from an EMBL/GenBank/DDBJ whole genome shotgun (WGS) entry which is preliminary data.</text>
</comment>
<evidence type="ECO:0000313" key="2">
    <source>
        <dbReference type="Proteomes" id="UP000475385"/>
    </source>
</evidence>
<gene>
    <name evidence="1" type="ORF">G3576_02295</name>
</gene>